<dbReference type="GO" id="GO:0003700">
    <property type="term" value="F:DNA-binding transcription factor activity"/>
    <property type="evidence" value="ECO:0007669"/>
    <property type="project" value="InterPro"/>
</dbReference>
<dbReference type="SUPFAM" id="SSF46689">
    <property type="entry name" value="Homeodomain-like"/>
    <property type="match status" value="2"/>
</dbReference>
<evidence type="ECO:0000256" key="2">
    <source>
        <dbReference type="ARBA" id="ARBA00023163"/>
    </source>
</evidence>
<evidence type="ECO:0000256" key="1">
    <source>
        <dbReference type="ARBA" id="ARBA00023015"/>
    </source>
</evidence>
<evidence type="ECO:0000313" key="5">
    <source>
        <dbReference type="Proteomes" id="UP000249725"/>
    </source>
</evidence>
<proteinExistence type="predicted"/>
<reference evidence="5" key="1">
    <citation type="submission" date="2018-05" db="EMBL/GenBank/DDBJ databases">
        <authorList>
            <person name="Li X."/>
        </authorList>
    </citation>
    <scope>NUCLEOTIDE SEQUENCE [LARGE SCALE GENOMIC DNA]</scope>
    <source>
        <strain evidence="5">YIM 73061</strain>
    </source>
</reference>
<dbReference type="PROSITE" id="PS01124">
    <property type="entry name" value="HTH_ARAC_FAMILY_2"/>
    <property type="match status" value="1"/>
</dbReference>
<dbReference type="SMART" id="SM00342">
    <property type="entry name" value="HTH_ARAC"/>
    <property type="match status" value="1"/>
</dbReference>
<organism evidence="4 5">
    <name type="scientific">Phenylobacterium deserti</name>
    <dbReference type="NCBI Taxonomy" id="1914756"/>
    <lineage>
        <taxon>Bacteria</taxon>
        <taxon>Pseudomonadati</taxon>
        <taxon>Pseudomonadota</taxon>
        <taxon>Alphaproteobacteria</taxon>
        <taxon>Caulobacterales</taxon>
        <taxon>Caulobacteraceae</taxon>
        <taxon>Phenylobacterium</taxon>
    </lineage>
</organism>
<dbReference type="GO" id="GO:0043565">
    <property type="term" value="F:sequence-specific DNA binding"/>
    <property type="evidence" value="ECO:0007669"/>
    <property type="project" value="InterPro"/>
</dbReference>
<comment type="caution">
    <text evidence="4">The sequence shown here is derived from an EMBL/GenBank/DDBJ whole genome shotgun (WGS) entry which is preliminary data.</text>
</comment>
<dbReference type="OrthoDB" id="9802263at2"/>
<dbReference type="AlphaFoldDB" id="A0A328AB40"/>
<dbReference type="InterPro" id="IPR009057">
    <property type="entry name" value="Homeodomain-like_sf"/>
</dbReference>
<evidence type="ECO:0000259" key="3">
    <source>
        <dbReference type="PROSITE" id="PS01124"/>
    </source>
</evidence>
<keyword evidence="2" id="KW-0804">Transcription</keyword>
<accession>A0A328AB40</accession>
<protein>
    <submittedName>
        <fullName evidence="4">AraC family transcriptional regulator</fullName>
    </submittedName>
</protein>
<keyword evidence="5" id="KW-1185">Reference proteome</keyword>
<dbReference type="Pfam" id="PF06719">
    <property type="entry name" value="AraC_N"/>
    <property type="match status" value="1"/>
</dbReference>
<name>A0A328AB40_9CAUL</name>
<dbReference type="Gene3D" id="1.10.10.60">
    <property type="entry name" value="Homeodomain-like"/>
    <property type="match status" value="2"/>
</dbReference>
<keyword evidence="1" id="KW-0805">Transcription regulation</keyword>
<sequence length="312" mass="34226">MDTLKQAIVRYADRHADTEGSALTPLPGLRLMCRRRPSGPMPCVYKPLACLILQGAKQFTIGAETQVFSAGQSLVVALDTPLVAQVVQASVEAPYIALAIELDMGLVRDLALELDGVEPASESLSPLFVEDTEAAVLDCALRLMRLLDRPEATSVLYPAISRELHYWLLAGRHGAEIRRLARPDSQAQRIAKAVRILRADYAETVPVERLAIAAGMSVSAFHRRFKAVTSLTPVQFQKQLRLLEARRLMQAEGLSASLAAYGVGYESVSHFSRDYSRMFGVSPRQDLQRPQRRKTPTFALAAATPVVESSSL</sequence>
<feature type="domain" description="HTH araC/xylS-type" evidence="3">
    <location>
        <begin position="191"/>
        <end position="289"/>
    </location>
</feature>
<dbReference type="RefSeq" id="WP_111515971.1">
    <property type="nucleotide sequence ID" value="NZ_QFYR01000004.1"/>
</dbReference>
<dbReference type="EMBL" id="QFYR01000004">
    <property type="protein sequence ID" value="RAK51436.1"/>
    <property type="molecule type" value="Genomic_DNA"/>
</dbReference>
<dbReference type="InterPro" id="IPR009594">
    <property type="entry name" value="Tscrpt_reg_HTH_AraC_N"/>
</dbReference>
<dbReference type="Pfam" id="PF12833">
    <property type="entry name" value="HTH_18"/>
    <property type="match status" value="1"/>
</dbReference>
<dbReference type="PANTHER" id="PTHR43436">
    <property type="entry name" value="ARAC-FAMILY TRANSCRIPTIONAL REGULATOR"/>
    <property type="match status" value="1"/>
</dbReference>
<evidence type="ECO:0000313" key="4">
    <source>
        <dbReference type="EMBL" id="RAK51436.1"/>
    </source>
</evidence>
<gene>
    <name evidence="4" type="ORF">DJ018_15990</name>
</gene>
<dbReference type="PANTHER" id="PTHR43436:SF1">
    <property type="entry name" value="TRANSCRIPTIONAL REGULATORY PROTEIN"/>
    <property type="match status" value="1"/>
</dbReference>
<dbReference type="InterPro" id="IPR018060">
    <property type="entry name" value="HTH_AraC"/>
</dbReference>
<dbReference type="Proteomes" id="UP000249725">
    <property type="component" value="Unassembled WGS sequence"/>
</dbReference>